<evidence type="ECO:0000259" key="1">
    <source>
        <dbReference type="Pfam" id="PF13360"/>
    </source>
</evidence>
<dbReference type="Gene3D" id="2.130.10.10">
    <property type="entry name" value="YVTN repeat-like/Quinoprotein amine dehydrogenase"/>
    <property type="match status" value="1"/>
</dbReference>
<dbReference type="OrthoDB" id="4826034at2"/>
<comment type="caution">
    <text evidence="2">The sequence shown here is derived from an EMBL/GenBank/DDBJ whole genome shotgun (WGS) entry which is preliminary data.</text>
</comment>
<dbReference type="InterPro" id="IPR015943">
    <property type="entry name" value="WD40/YVTN_repeat-like_dom_sf"/>
</dbReference>
<gene>
    <name evidence="2" type="ORF">FA014_16035</name>
</gene>
<dbReference type="SMART" id="SM00564">
    <property type="entry name" value="PQQ"/>
    <property type="match status" value="4"/>
</dbReference>
<dbReference type="Pfam" id="PF13360">
    <property type="entry name" value="PQQ_2"/>
    <property type="match status" value="1"/>
</dbReference>
<dbReference type="AlphaFoldDB" id="A0A7Z8JWT9"/>
<dbReference type="SUPFAM" id="SSF50998">
    <property type="entry name" value="Quinoprotein alcohol dehydrogenase-like"/>
    <property type="match status" value="1"/>
</dbReference>
<proteinExistence type="predicted"/>
<reference evidence="2 3" key="1">
    <citation type="submission" date="2019-05" db="EMBL/GenBank/DDBJ databases">
        <title>Genome sequence of Cellulomonas hominis strain CS1.</title>
        <authorList>
            <person name="Belmont J."/>
            <person name="Maclea K.S."/>
        </authorList>
    </citation>
    <scope>NUCLEOTIDE SEQUENCE [LARGE SCALE GENOMIC DNA]</scope>
    <source>
        <strain evidence="2 3">CS1</strain>
    </source>
</reference>
<dbReference type="InterPro" id="IPR002372">
    <property type="entry name" value="PQQ_rpt_dom"/>
</dbReference>
<dbReference type="PANTHER" id="PTHR34512:SF30">
    <property type="entry name" value="OUTER MEMBRANE PROTEIN ASSEMBLY FACTOR BAMB"/>
    <property type="match status" value="1"/>
</dbReference>
<dbReference type="Proteomes" id="UP000308121">
    <property type="component" value="Unassembled WGS sequence"/>
</dbReference>
<evidence type="ECO:0000313" key="2">
    <source>
        <dbReference type="EMBL" id="TKR22509.1"/>
    </source>
</evidence>
<name>A0A7Z8JWT9_9CELL</name>
<organism evidence="2 3">
    <name type="scientific">Cellulomonas hominis</name>
    <dbReference type="NCBI Taxonomy" id="156981"/>
    <lineage>
        <taxon>Bacteria</taxon>
        <taxon>Bacillati</taxon>
        <taxon>Actinomycetota</taxon>
        <taxon>Actinomycetes</taxon>
        <taxon>Micrococcales</taxon>
        <taxon>Cellulomonadaceae</taxon>
        <taxon>Cellulomonas</taxon>
    </lineage>
</organism>
<dbReference type="InterPro" id="IPR011047">
    <property type="entry name" value="Quinoprotein_ADH-like_sf"/>
</dbReference>
<accession>A0A7Z8JWT9</accession>
<dbReference type="Gene3D" id="2.40.10.480">
    <property type="match status" value="1"/>
</dbReference>
<dbReference type="RefSeq" id="WP_154730654.1">
    <property type="nucleotide sequence ID" value="NZ_SZYE01000175.1"/>
</dbReference>
<dbReference type="EMBL" id="SZYE01000175">
    <property type="protein sequence ID" value="TKR22509.1"/>
    <property type="molecule type" value="Genomic_DNA"/>
</dbReference>
<feature type="domain" description="Pyrrolo-quinoline quinone repeat" evidence="1">
    <location>
        <begin position="125"/>
        <end position="405"/>
    </location>
</feature>
<dbReference type="PANTHER" id="PTHR34512">
    <property type="entry name" value="CELL SURFACE PROTEIN"/>
    <property type="match status" value="1"/>
</dbReference>
<protein>
    <recommendedName>
        <fullName evidence="1">Pyrrolo-quinoline quinone repeat domain-containing protein</fullName>
    </recommendedName>
</protein>
<dbReference type="InterPro" id="IPR018391">
    <property type="entry name" value="PQQ_b-propeller_rpt"/>
</dbReference>
<evidence type="ECO:0000313" key="3">
    <source>
        <dbReference type="Proteomes" id="UP000308121"/>
    </source>
</evidence>
<sequence>MGAGGMAEVLLEDAGGPPPGPGAPERARARRARALLRRWWPLPVAGVLAVVAWQSVTDARTESAAERLRATPGVIDATVTAPLDAGATASPELVAALFSGTRTQQGYLAALVLGTGTGPDAGPASVLGLDPETGEEVWRVEVADPPPVDLTSRGGDCRSGRDGPARILWCVITDSRDLAGTASATRLVEVHLGDHAVRSARDLAPGAEASPVGDATLVVGTPAAEAVHLVATDVSSGEQLWAADVPEPVAYPGSSTGWLTHAGSHVLVDTGDATWAVDAGTGQVQAGGAGVGVTRGDRLVDVHGSSRTLLLGVDGSGTAEAAGEVHPAAPDDGSAPGVLVVEVDDGSLQRLLRGVDASSGAVLWERPADGMSRTNQVLLDGVLYGSSATTVWAVDAETGEERWSTEGAMLRDFRLMTDGVHLLRVERDPESGVPVLAAYRLASGRRAWAAPLPPGVDSVWTQGGILYGQGDDGVVVLR</sequence>